<dbReference type="RefSeq" id="WP_262564575.1">
    <property type="nucleotide sequence ID" value="NZ_JAPFCC010000001.1"/>
</dbReference>
<keyword evidence="3" id="KW-1185">Reference proteome</keyword>
<dbReference type="Proteomes" id="UP001209854">
    <property type="component" value="Unassembled WGS sequence"/>
</dbReference>
<dbReference type="SUPFAM" id="SSF46785">
    <property type="entry name" value="Winged helix' DNA-binding domain"/>
    <property type="match status" value="1"/>
</dbReference>
<dbReference type="PANTHER" id="PTHR33164:SF43">
    <property type="entry name" value="HTH-TYPE TRANSCRIPTIONAL REPRESSOR YETL"/>
    <property type="match status" value="1"/>
</dbReference>
<accession>A0ABT3MZK5</accession>
<organism evidence="2 3">
    <name type="scientific">Endozoicomonas gorgoniicola</name>
    <dbReference type="NCBI Taxonomy" id="1234144"/>
    <lineage>
        <taxon>Bacteria</taxon>
        <taxon>Pseudomonadati</taxon>
        <taxon>Pseudomonadota</taxon>
        <taxon>Gammaproteobacteria</taxon>
        <taxon>Oceanospirillales</taxon>
        <taxon>Endozoicomonadaceae</taxon>
        <taxon>Endozoicomonas</taxon>
    </lineage>
</organism>
<sequence length="140" mass="15518">MSQQAKQLFDALLTLSHHFSTSCCESSHCEEFSLIDYLALRSIQNQPQCSVQTIGQSLGFTKSGATRVIKRLEARNLVSICVNPDDSRIKCLSLTGLAEDCLDSTRSLQAQRIDKLLNKMEPEAAAQLVQGLQALIRHLK</sequence>
<dbReference type="InterPro" id="IPR036388">
    <property type="entry name" value="WH-like_DNA-bd_sf"/>
</dbReference>
<proteinExistence type="predicted"/>
<evidence type="ECO:0000313" key="3">
    <source>
        <dbReference type="Proteomes" id="UP001209854"/>
    </source>
</evidence>
<name>A0ABT3MZK5_9GAMM</name>
<dbReference type="PROSITE" id="PS51257">
    <property type="entry name" value="PROKAR_LIPOPROTEIN"/>
    <property type="match status" value="1"/>
</dbReference>
<protein>
    <submittedName>
        <fullName evidence="2">MarR family transcriptional regulator</fullName>
    </submittedName>
</protein>
<dbReference type="PANTHER" id="PTHR33164">
    <property type="entry name" value="TRANSCRIPTIONAL REGULATOR, MARR FAMILY"/>
    <property type="match status" value="1"/>
</dbReference>
<evidence type="ECO:0000313" key="2">
    <source>
        <dbReference type="EMBL" id="MCW7554810.1"/>
    </source>
</evidence>
<dbReference type="SMART" id="SM00347">
    <property type="entry name" value="HTH_MARR"/>
    <property type="match status" value="1"/>
</dbReference>
<dbReference type="Gene3D" id="1.10.10.10">
    <property type="entry name" value="Winged helix-like DNA-binding domain superfamily/Winged helix DNA-binding domain"/>
    <property type="match status" value="1"/>
</dbReference>
<dbReference type="Pfam" id="PF12802">
    <property type="entry name" value="MarR_2"/>
    <property type="match status" value="1"/>
</dbReference>
<evidence type="ECO:0000259" key="1">
    <source>
        <dbReference type="SMART" id="SM00347"/>
    </source>
</evidence>
<comment type="caution">
    <text evidence="2">The sequence shown here is derived from an EMBL/GenBank/DDBJ whole genome shotgun (WGS) entry which is preliminary data.</text>
</comment>
<dbReference type="EMBL" id="JAPFCC010000001">
    <property type="protein sequence ID" value="MCW7554810.1"/>
    <property type="molecule type" value="Genomic_DNA"/>
</dbReference>
<reference evidence="2 3" key="1">
    <citation type="submission" date="2022-10" db="EMBL/GenBank/DDBJ databases">
        <title>High-quality genome sequences of two octocoral-associated bacteria, Endozoicomonas euniceicola EF212 and Endozoicomonas gorgoniicola PS125.</title>
        <authorList>
            <person name="Chiou Y.-J."/>
            <person name="Chen Y.-H."/>
        </authorList>
    </citation>
    <scope>NUCLEOTIDE SEQUENCE [LARGE SCALE GENOMIC DNA]</scope>
    <source>
        <strain evidence="2 3">PS125</strain>
    </source>
</reference>
<dbReference type="InterPro" id="IPR000835">
    <property type="entry name" value="HTH_MarR-typ"/>
</dbReference>
<dbReference type="InterPro" id="IPR039422">
    <property type="entry name" value="MarR/SlyA-like"/>
</dbReference>
<gene>
    <name evidence="2" type="ORF">NX722_19735</name>
</gene>
<dbReference type="InterPro" id="IPR036390">
    <property type="entry name" value="WH_DNA-bd_sf"/>
</dbReference>
<feature type="domain" description="HTH marR-type" evidence="1">
    <location>
        <begin position="25"/>
        <end position="125"/>
    </location>
</feature>